<dbReference type="GO" id="GO:0008443">
    <property type="term" value="F:phosphofructokinase activity"/>
    <property type="evidence" value="ECO:0007669"/>
    <property type="project" value="TreeGrafter"/>
</dbReference>
<dbReference type="Gene3D" id="3.40.1190.20">
    <property type="match status" value="1"/>
</dbReference>
<evidence type="ECO:0000313" key="7">
    <source>
        <dbReference type="EMBL" id="QSG05955.1"/>
    </source>
</evidence>
<evidence type="ECO:0000259" key="6">
    <source>
        <dbReference type="Pfam" id="PF00294"/>
    </source>
</evidence>
<evidence type="ECO:0000256" key="1">
    <source>
        <dbReference type="ARBA" id="ARBA00010688"/>
    </source>
</evidence>
<dbReference type="InterPro" id="IPR054902">
    <property type="entry name" value="pfkB_Halo"/>
</dbReference>
<keyword evidence="5" id="KW-0067">ATP-binding</keyword>
<evidence type="ECO:0000256" key="2">
    <source>
        <dbReference type="ARBA" id="ARBA00022679"/>
    </source>
</evidence>
<dbReference type="NCBIfam" id="TIGR03168">
    <property type="entry name" value="1-PFK"/>
    <property type="match status" value="1"/>
</dbReference>
<dbReference type="Pfam" id="PF00294">
    <property type="entry name" value="PfkB"/>
    <property type="match status" value="1"/>
</dbReference>
<name>A0A897N4Y7_9EURY</name>
<dbReference type="Proteomes" id="UP000663525">
    <property type="component" value="Chromosome"/>
</dbReference>
<dbReference type="RefSeq" id="WP_229112302.1">
    <property type="nucleotide sequence ID" value="NZ_CP064787.1"/>
</dbReference>
<dbReference type="InterPro" id="IPR029056">
    <property type="entry name" value="Ribokinase-like"/>
</dbReference>
<dbReference type="InterPro" id="IPR002173">
    <property type="entry name" value="Carboh/pur_kinase_PfkB_CS"/>
</dbReference>
<dbReference type="NCBIfam" id="NF041320">
    <property type="entry name" value="pfkB_Halo"/>
    <property type="match status" value="1"/>
</dbReference>
<keyword evidence="2" id="KW-0808">Transferase</keyword>
<evidence type="ECO:0000256" key="5">
    <source>
        <dbReference type="ARBA" id="ARBA00022840"/>
    </source>
</evidence>
<reference evidence="7" key="1">
    <citation type="submission" date="2020-11" db="EMBL/GenBank/DDBJ databases">
        <title>Carbohydrate-dependent, anaerobic sulfur respiration: A novel catabolism in halophilic archaea.</title>
        <authorList>
            <person name="Sorokin D.Y."/>
            <person name="Messina E."/>
            <person name="Smedile F."/>
            <person name="La Cono V."/>
            <person name="Hallsworth J.E."/>
            <person name="Yakimov M.M."/>
        </authorList>
    </citation>
    <scope>NUCLEOTIDE SEQUENCE</scope>
    <source>
        <strain evidence="7">HSR12-1</strain>
    </source>
</reference>
<accession>A0A897N4Y7</accession>
<protein>
    <submittedName>
        <fullName evidence="7">Fructose-1-phosphate kinase or kinase (PfkB)</fullName>
    </submittedName>
</protein>
<gene>
    <name evidence="7" type="primary">fruK2</name>
    <name evidence="7" type="ORF">HSR121_1618</name>
</gene>
<dbReference type="PIRSF" id="PIRSF000535">
    <property type="entry name" value="1PFK/6PFK/LacC"/>
    <property type="match status" value="1"/>
</dbReference>
<proteinExistence type="inferred from homology"/>
<dbReference type="SUPFAM" id="SSF53613">
    <property type="entry name" value="Ribokinase-like"/>
    <property type="match status" value="1"/>
</dbReference>
<dbReference type="GO" id="GO:0005524">
    <property type="term" value="F:ATP binding"/>
    <property type="evidence" value="ECO:0007669"/>
    <property type="project" value="UniProtKB-KW"/>
</dbReference>
<organism evidence="7 8">
    <name type="scientific">Halapricum desulfuricans</name>
    <dbReference type="NCBI Taxonomy" id="2841257"/>
    <lineage>
        <taxon>Archaea</taxon>
        <taxon>Methanobacteriati</taxon>
        <taxon>Methanobacteriota</taxon>
        <taxon>Stenosarchaea group</taxon>
        <taxon>Halobacteria</taxon>
        <taxon>Halobacteriales</taxon>
        <taxon>Haloarculaceae</taxon>
        <taxon>Halapricum</taxon>
    </lineage>
</organism>
<feature type="domain" description="Carbohydrate kinase PfkB" evidence="6">
    <location>
        <begin position="7"/>
        <end position="286"/>
    </location>
</feature>
<dbReference type="CDD" id="cd01164">
    <property type="entry name" value="FruK_PfkB_like"/>
    <property type="match status" value="1"/>
</dbReference>
<dbReference type="PROSITE" id="PS00584">
    <property type="entry name" value="PFKB_KINASES_2"/>
    <property type="match status" value="1"/>
</dbReference>
<dbReference type="AlphaFoldDB" id="A0A897N4Y7"/>
<sequence>MILTVTFNPAVDHTVRIEESPQVGRVHRATEGGQFDAGGKGINVSQYLAALDSDTVATGLLGGFTGDFIRAKLSGEPFETTFVDVPAPTRVNTTVLTADGEYKFNESGPKATEAAVDELLQWIGALRPDRVAVAGSLPPGIGPGAIDRIARSGPWKTDVDVGGEVLTNLTAAYDTCKPNEAELAAAVDREIADVDDAVTAAQELLNRGFDRVVTSLGSEGAVLVTPDVSLYAGAIETEVVDTVGAGDSLFAGVLSALERGLNEREALKTGIAVAGRVVATAGTSPPSFEDLKSLRDEVDVRSVPLASD</sequence>
<evidence type="ECO:0000313" key="8">
    <source>
        <dbReference type="Proteomes" id="UP000663525"/>
    </source>
</evidence>
<dbReference type="PANTHER" id="PTHR46566">
    <property type="entry name" value="1-PHOSPHOFRUCTOKINASE-RELATED"/>
    <property type="match status" value="1"/>
</dbReference>
<comment type="similarity">
    <text evidence="1">Belongs to the carbohydrate kinase PfkB family.</text>
</comment>
<evidence type="ECO:0000256" key="3">
    <source>
        <dbReference type="ARBA" id="ARBA00022741"/>
    </source>
</evidence>
<keyword evidence="3" id="KW-0547">Nucleotide-binding</keyword>
<dbReference type="InterPro" id="IPR017583">
    <property type="entry name" value="Tagatose/fructose_Pkinase"/>
</dbReference>
<dbReference type="PANTHER" id="PTHR46566:SF2">
    <property type="entry name" value="ATP-DEPENDENT 6-PHOSPHOFRUCTOKINASE ISOZYME 2"/>
    <property type="match status" value="1"/>
</dbReference>
<dbReference type="GO" id="GO:0005829">
    <property type="term" value="C:cytosol"/>
    <property type="evidence" value="ECO:0007669"/>
    <property type="project" value="TreeGrafter"/>
</dbReference>
<dbReference type="GeneID" id="68855210"/>
<dbReference type="InterPro" id="IPR011611">
    <property type="entry name" value="PfkB_dom"/>
</dbReference>
<keyword evidence="4 7" id="KW-0418">Kinase</keyword>
<dbReference type="EMBL" id="CP064787">
    <property type="protein sequence ID" value="QSG05955.1"/>
    <property type="molecule type" value="Genomic_DNA"/>
</dbReference>
<evidence type="ECO:0000256" key="4">
    <source>
        <dbReference type="ARBA" id="ARBA00022777"/>
    </source>
</evidence>